<feature type="transmembrane region" description="Helical" evidence="1">
    <location>
        <begin position="446"/>
        <end position="465"/>
    </location>
</feature>
<dbReference type="RefSeq" id="WP_340338549.1">
    <property type="nucleotide sequence ID" value="NZ_JBBKZS010000017.1"/>
</dbReference>
<keyword evidence="1" id="KW-0472">Membrane</keyword>
<reference evidence="2 3" key="1">
    <citation type="submission" date="2024-03" db="EMBL/GenBank/DDBJ databases">
        <title>Novel species of the genus Variovorax.</title>
        <authorList>
            <person name="Liu Q."/>
            <person name="Xin Y.-H."/>
        </authorList>
    </citation>
    <scope>NUCLEOTIDE SEQUENCE [LARGE SCALE GENOMIC DNA]</scope>
    <source>
        <strain evidence="2 3">KACC 18901</strain>
    </source>
</reference>
<dbReference type="EMBL" id="JBBKZS010000017">
    <property type="protein sequence ID" value="MEJ8858491.1"/>
    <property type="molecule type" value="Genomic_DNA"/>
</dbReference>
<name>A0ABU8XF44_9BURK</name>
<organism evidence="2 3">
    <name type="scientific">Variovorax robiniae</name>
    <dbReference type="NCBI Taxonomy" id="1836199"/>
    <lineage>
        <taxon>Bacteria</taxon>
        <taxon>Pseudomonadati</taxon>
        <taxon>Pseudomonadota</taxon>
        <taxon>Betaproteobacteria</taxon>
        <taxon>Burkholderiales</taxon>
        <taxon>Comamonadaceae</taxon>
        <taxon>Variovorax</taxon>
    </lineage>
</organism>
<protein>
    <recommendedName>
        <fullName evidence="4">RING-type E3 ubiquitin transferase</fullName>
    </recommendedName>
</protein>
<feature type="transmembrane region" description="Helical" evidence="1">
    <location>
        <begin position="138"/>
        <end position="157"/>
    </location>
</feature>
<keyword evidence="1" id="KW-0812">Transmembrane</keyword>
<evidence type="ECO:0008006" key="4">
    <source>
        <dbReference type="Google" id="ProtNLM"/>
    </source>
</evidence>
<proteinExistence type="predicted"/>
<gene>
    <name evidence="2" type="ORF">WKW79_28240</name>
</gene>
<dbReference type="Proteomes" id="UP001367030">
    <property type="component" value="Unassembled WGS sequence"/>
</dbReference>
<evidence type="ECO:0000313" key="2">
    <source>
        <dbReference type="EMBL" id="MEJ8858491.1"/>
    </source>
</evidence>
<evidence type="ECO:0000313" key="3">
    <source>
        <dbReference type="Proteomes" id="UP001367030"/>
    </source>
</evidence>
<accession>A0ABU8XF44</accession>
<keyword evidence="1" id="KW-1133">Transmembrane helix</keyword>
<feature type="transmembrane region" description="Helical" evidence="1">
    <location>
        <begin position="376"/>
        <end position="395"/>
    </location>
</feature>
<sequence>MAQRWTFTVQTPLGETHSTYTVTDDALHYESDDPFAGDGATVSWRTVQEGSTATMQGMGGRGGPDLPTWVPSQMEWLVLTRTDDVETSFMRRLPPPGADRNAIVTAVRDRLGTRWLGEGLPLKEAQLRMDTQSTEWSGLKIAGIVVAVLCMLVLAILLFALLLTPFVLVPAGLVGGGWLLRRGLRMLGDAKAAASMAAAKVGRARVGLVHLEAPAETATPTRAAVTGRACAWWDVAAWVWYESDGSDDSGGWRRVASRHGGSVESVDIADDTGSATVWLNGAELLLDLKSWESDKDVLPPRGMALLDALGFPWQGGQRLRVTEECVEVGATLYVIGTLDLRRNVPESMEPGLLERIVDALRTGAWRRKVVAAAPRPLRIVLAVFIGYVDMLVGLGSARMRPRSSRIAAPPALPPDTRVVWKGRGDRPFIVSDRPEQGALAALRKRAWVTCGIGVAILCFVLYELLS</sequence>
<evidence type="ECO:0000256" key="1">
    <source>
        <dbReference type="SAM" id="Phobius"/>
    </source>
</evidence>
<keyword evidence="3" id="KW-1185">Reference proteome</keyword>
<comment type="caution">
    <text evidence="2">The sequence shown here is derived from an EMBL/GenBank/DDBJ whole genome shotgun (WGS) entry which is preliminary data.</text>
</comment>